<sequence>QCSLDAVASDDAAIPLVGAPALKQLSAETALHHAGTGQHHRGADVVKLFHVLYKNAHLQVYNMFEHKGVAHGDLSADFFVHGIDVSLVDTHALFGQL</sequence>
<keyword evidence="2" id="KW-1185">Reference proteome</keyword>
<evidence type="ECO:0000313" key="1">
    <source>
        <dbReference type="EMBL" id="RUS76898.1"/>
    </source>
</evidence>
<comment type="caution">
    <text evidence="1">The sequence shown here is derived from an EMBL/GenBank/DDBJ whole genome shotgun (WGS) entry which is preliminary data.</text>
</comment>
<feature type="non-terminal residue" evidence="1">
    <location>
        <position position="1"/>
    </location>
</feature>
<proteinExistence type="predicted"/>
<dbReference type="EMBL" id="RQTK01000625">
    <property type="protein sequence ID" value="RUS76898.1"/>
    <property type="molecule type" value="Genomic_DNA"/>
</dbReference>
<protein>
    <submittedName>
        <fullName evidence="1">Uncharacterized protein</fullName>
    </submittedName>
</protein>
<dbReference type="Proteomes" id="UP000271974">
    <property type="component" value="Unassembled WGS sequence"/>
</dbReference>
<organism evidence="1 2">
    <name type="scientific">Elysia chlorotica</name>
    <name type="common">Eastern emerald elysia</name>
    <name type="synonym">Sea slug</name>
    <dbReference type="NCBI Taxonomy" id="188477"/>
    <lineage>
        <taxon>Eukaryota</taxon>
        <taxon>Metazoa</taxon>
        <taxon>Spiralia</taxon>
        <taxon>Lophotrochozoa</taxon>
        <taxon>Mollusca</taxon>
        <taxon>Gastropoda</taxon>
        <taxon>Heterobranchia</taxon>
        <taxon>Euthyneura</taxon>
        <taxon>Panpulmonata</taxon>
        <taxon>Sacoglossa</taxon>
        <taxon>Placobranchoidea</taxon>
        <taxon>Plakobranchidae</taxon>
        <taxon>Elysia</taxon>
    </lineage>
</organism>
<reference evidence="1 2" key="1">
    <citation type="submission" date="2019-01" db="EMBL/GenBank/DDBJ databases">
        <title>A draft genome assembly of the solar-powered sea slug Elysia chlorotica.</title>
        <authorList>
            <person name="Cai H."/>
            <person name="Li Q."/>
            <person name="Fang X."/>
            <person name="Li J."/>
            <person name="Curtis N.E."/>
            <person name="Altenburger A."/>
            <person name="Shibata T."/>
            <person name="Feng M."/>
            <person name="Maeda T."/>
            <person name="Schwartz J.A."/>
            <person name="Shigenobu S."/>
            <person name="Lundholm N."/>
            <person name="Nishiyama T."/>
            <person name="Yang H."/>
            <person name="Hasebe M."/>
            <person name="Li S."/>
            <person name="Pierce S.K."/>
            <person name="Wang J."/>
        </authorList>
    </citation>
    <scope>NUCLEOTIDE SEQUENCE [LARGE SCALE GENOMIC DNA]</scope>
    <source>
        <strain evidence="1">EC2010</strain>
        <tissue evidence="1">Whole organism of an adult</tissue>
    </source>
</reference>
<accession>A0A433T5R7</accession>
<evidence type="ECO:0000313" key="2">
    <source>
        <dbReference type="Proteomes" id="UP000271974"/>
    </source>
</evidence>
<name>A0A433T5R7_ELYCH</name>
<dbReference type="AlphaFoldDB" id="A0A433T5R7"/>
<gene>
    <name evidence="1" type="ORF">EGW08_015337</name>
</gene>